<dbReference type="AlphaFoldDB" id="A0A2M7TL75"/>
<organism evidence="2 3">
    <name type="scientific">Candidatus Woesebacteria bacterium CG_4_10_14_0_2_um_filter_39_14</name>
    <dbReference type="NCBI Taxonomy" id="1975054"/>
    <lineage>
        <taxon>Bacteria</taxon>
        <taxon>Candidatus Woeseibacteriota</taxon>
    </lineage>
</organism>
<dbReference type="SUPFAM" id="SSF82708">
    <property type="entry name" value="R3H domain"/>
    <property type="match status" value="1"/>
</dbReference>
<dbReference type="Proteomes" id="UP000229753">
    <property type="component" value="Unassembled WGS sequence"/>
</dbReference>
<dbReference type="EMBL" id="PFNO01000158">
    <property type="protein sequence ID" value="PIZ47706.1"/>
    <property type="molecule type" value="Genomic_DNA"/>
</dbReference>
<protein>
    <submittedName>
        <fullName evidence="2">DNA-binding protein</fullName>
    </submittedName>
</protein>
<sequence>FERRIIHLALADHPEVETISEGEGNQRHIIVKPASPSQGGPKS</sequence>
<reference evidence="3" key="1">
    <citation type="submission" date="2017-09" db="EMBL/GenBank/DDBJ databases">
        <title>Depth-based differentiation of microbial function through sediment-hosted aquifers and enrichment of novel symbionts in the deep terrestrial subsurface.</title>
        <authorList>
            <person name="Probst A.J."/>
            <person name="Ladd B."/>
            <person name="Jarett J.K."/>
            <person name="Geller-Mcgrath D.E."/>
            <person name="Sieber C.M.K."/>
            <person name="Emerson J.B."/>
            <person name="Anantharaman K."/>
            <person name="Thomas B.C."/>
            <person name="Malmstrom R."/>
            <person name="Stieglmeier M."/>
            <person name="Klingl A."/>
            <person name="Woyke T."/>
            <person name="Ryan C.M."/>
            <person name="Banfield J.F."/>
        </authorList>
    </citation>
    <scope>NUCLEOTIDE SEQUENCE [LARGE SCALE GENOMIC DNA]</scope>
</reference>
<dbReference type="Gene3D" id="3.30.1370.50">
    <property type="entry name" value="R3H-like domain"/>
    <property type="match status" value="1"/>
</dbReference>
<proteinExistence type="predicted"/>
<evidence type="ECO:0000313" key="3">
    <source>
        <dbReference type="Proteomes" id="UP000229753"/>
    </source>
</evidence>
<evidence type="ECO:0000259" key="1">
    <source>
        <dbReference type="Pfam" id="PF01424"/>
    </source>
</evidence>
<keyword evidence="2" id="KW-0238">DNA-binding</keyword>
<dbReference type="Pfam" id="PF01424">
    <property type="entry name" value="R3H"/>
    <property type="match status" value="1"/>
</dbReference>
<gene>
    <name evidence="2" type="ORF">COY29_04830</name>
</gene>
<evidence type="ECO:0000313" key="2">
    <source>
        <dbReference type="EMBL" id="PIZ47706.1"/>
    </source>
</evidence>
<dbReference type="GO" id="GO:0003677">
    <property type="term" value="F:DNA binding"/>
    <property type="evidence" value="ECO:0007669"/>
    <property type="project" value="UniProtKB-KW"/>
</dbReference>
<dbReference type="InterPro" id="IPR036867">
    <property type="entry name" value="R3H_dom_sf"/>
</dbReference>
<feature type="domain" description="R3H" evidence="1">
    <location>
        <begin position="1"/>
        <end position="33"/>
    </location>
</feature>
<dbReference type="InterPro" id="IPR001374">
    <property type="entry name" value="R3H_dom"/>
</dbReference>
<accession>A0A2M7TL75</accession>
<feature type="non-terminal residue" evidence="2">
    <location>
        <position position="1"/>
    </location>
</feature>
<comment type="caution">
    <text evidence="2">The sequence shown here is derived from an EMBL/GenBank/DDBJ whole genome shotgun (WGS) entry which is preliminary data.</text>
</comment>
<name>A0A2M7TL75_9BACT</name>